<keyword evidence="3" id="KW-1185">Reference proteome</keyword>
<keyword evidence="1" id="KW-0472">Membrane</keyword>
<reference evidence="2 3" key="1">
    <citation type="submission" date="2016-06" db="EMBL/GenBank/DDBJ databases">
        <authorList>
            <person name="Kjaerup R.B."/>
            <person name="Dalgaard T.S."/>
            <person name="Juul-Madsen H.R."/>
        </authorList>
    </citation>
    <scope>NUCLEOTIDE SEQUENCE [LARGE SCALE GENOMIC DNA]</scope>
    <source>
        <strain evidence="2 3">DSM 16361</strain>
    </source>
</reference>
<feature type="transmembrane region" description="Helical" evidence="1">
    <location>
        <begin position="39"/>
        <end position="60"/>
    </location>
</feature>
<dbReference type="EMBL" id="FLMQ01000034">
    <property type="protein sequence ID" value="SBP86559.1"/>
    <property type="molecule type" value="Genomic_DNA"/>
</dbReference>
<evidence type="ECO:0000313" key="3">
    <source>
        <dbReference type="Proteomes" id="UP000214566"/>
    </source>
</evidence>
<name>A0A238CZZ9_THIDL</name>
<gene>
    <name evidence="2" type="ORF">THIARS_40188</name>
</gene>
<keyword evidence="1" id="KW-1133">Transmembrane helix</keyword>
<evidence type="ECO:0000256" key="1">
    <source>
        <dbReference type="SAM" id="Phobius"/>
    </source>
</evidence>
<proteinExistence type="predicted"/>
<dbReference type="OrthoDB" id="2376969at2"/>
<evidence type="ECO:0000313" key="2">
    <source>
        <dbReference type="EMBL" id="SBP86559.1"/>
    </source>
</evidence>
<protein>
    <submittedName>
        <fullName evidence="2">Uncharacterized protein</fullName>
    </submittedName>
</protein>
<organism evidence="2 3">
    <name type="scientific">Thiomonas delicata</name>
    <name type="common">Thiomonas cuprina</name>
    <dbReference type="NCBI Taxonomy" id="364030"/>
    <lineage>
        <taxon>Bacteria</taxon>
        <taxon>Pseudomonadati</taxon>
        <taxon>Pseudomonadota</taxon>
        <taxon>Betaproteobacteria</taxon>
        <taxon>Burkholderiales</taxon>
        <taxon>Thiomonas</taxon>
    </lineage>
</organism>
<dbReference type="Proteomes" id="UP000214566">
    <property type="component" value="Unassembled WGS sequence"/>
</dbReference>
<dbReference type="AlphaFoldDB" id="A0A238CZZ9"/>
<dbReference type="RefSeq" id="WP_094159089.1">
    <property type="nucleotide sequence ID" value="NZ_LT592170.1"/>
</dbReference>
<accession>A0A238CZZ9</accession>
<sequence length="65" mass="7576">MKQLHEFDTEDVRRLVEDEGWHEPLPDVRRVQLTSRQQAVFWGLRLYVVVMTAVVVWAFLHGAGG</sequence>
<keyword evidence="1" id="KW-0812">Transmembrane</keyword>